<protein>
    <recommendedName>
        <fullName evidence="4">Phage holin family protein</fullName>
    </recommendedName>
</protein>
<gene>
    <name evidence="2" type="ORF">K2U94_11920</name>
</gene>
<comment type="caution">
    <text evidence="2">The sequence shown here is derived from an EMBL/GenBank/DDBJ whole genome shotgun (WGS) entry which is preliminary data.</text>
</comment>
<feature type="transmembrane region" description="Helical" evidence="1">
    <location>
        <begin position="52"/>
        <end position="74"/>
    </location>
</feature>
<sequence length="139" mass="14372">MSSFFPLETALLSRRFRLFAIAALIGAIFLIFAVAFFAFAAYLALLANLPPWQAALCVGGGALVLGAILLVVAVQALGRATTQVRVAVNAVKGNALVRAAPLAVGLAARNPRLVAAIAAALTAIFALMRAGKSERPKKS</sequence>
<keyword evidence="1" id="KW-0472">Membrane</keyword>
<reference evidence="2" key="1">
    <citation type="journal article" date="2022" name="ISME J.">
        <title>Identification of active gaseous-alkane degraders at natural gas seeps.</title>
        <authorList>
            <person name="Farhan Ul Haque M."/>
            <person name="Hernandez M."/>
            <person name="Crombie A.T."/>
            <person name="Murrell J.C."/>
        </authorList>
    </citation>
    <scope>NUCLEOTIDE SEQUENCE</scope>
    <source>
        <strain evidence="2">PC2</strain>
    </source>
</reference>
<dbReference type="Proteomes" id="UP001139104">
    <property type="component" value="Unassembled WGS sequence"/>
</dbReference>
<organism evidence="2 3">
    <name type="scientific">Candidatus Rhodoblastus alkanivorans</name>
    <dbReference type="NCBI Taxonomy" id="2954117"/>
    <lineage>
        <taxon>Bacteria</taxon>
        <taxon>Pseudomonadati</taxon>
        <taxon>Pseudomonadota</taxon>
        <taxon>Alphaproteobacteria</taxon>
        <taxon>Hyphomicrobiales</taxon>
        <taxon>Rhodoblastaceae</taxon>
        <taxon>Rhodoblastus</taxon>
    </lineage>
</organism>
<proteinExistence type="predicted"/>
<evidence type="ECO:0000313" key="2">
    <source>
        <dbReference type="EMBL" id="MCI4683463.1"/>
    </source>
</evidence>
<dbReference type="EMBL" id="JAIVFP010000001">
    <property type="protein sequence ID" value="MCI4683463.1"/>
    <property type="molecule type" value="Genomic_DNA"/>
</dbReference>
<evidence type="ECO:0000256" key="1">
    <source>
        <dbReference type="SAM" id="Phobius"/>
    </source>
</evidence>
<keyword evidence="1" id="KW-0812">Transmembrane</keyword>
<feature type="transmembrane region" description="Helical" evidence="1">
    <location>
        <begin position="21"/>
        <end position="46"/>
    </location>
</feature>
<evidence type="ECO:0000313" key="3">
    <source>
        <dbReference type="Proteomes" id="UP001139104"/>
    </source>
</evidence>
<keyword evidence="1" id="KW-1133">Transmembrane helix</keyword>
<evidence type="ECO:0008006" key="4">
    <source>
        <dbReference type="Google" id="ProtNLM"/>
    </source>
</evidence>
<feature type="transmembrane region" description="Helical" evidence="1">
    <location>
        <begin position="113"/>
        <end position="131"/>
    </location>
</feature>
<name>A0ABS9Z777_9HYPH</name>
<accession>A0ABS9Z777</accession>
<keyword evidence="3" id="KW-1185">Reference proteome</keyword>
<dbReference type="RefSeq" id="WP_243067413.1">
    <property type="nucleotide sequence ID" value="NZ_JAIVFK010000013.1"/>
</dbReference>